<dbReference type="SUPFAM" id="SSF46785">
    <property type="entry name" value="Winged helix' DNA-binding domain"/>
    <property type="match status" value="1"/>
</dbReference>
<dbReference type="Gene3D" id="2.60.120.10">
    <property type="entry name" value="Jelly Rolls"/>
    <property type="match status" value="1"/>
</dbReference>
<dbReference type="InterPro" id="IPR012318">
    <property type="entry name" value="HTH_CRP"/>
</dbReference>
<feature type="domain" description="HTH crp-type" evidence="4">
    <location>
        <begin position="155"/>
        <end position="229"/>
    </location>
</feature>
<dbReference type="Gene3D" id="1.10.10.10">
    <property type="entry name" value="Winged helix-like DNA-binding domain superfamily/Winged helix DNA-binding domain"/>
    <property type="match status" value="1"/>
</dbReference>
<dbReference type="InterPro" id="IPR036390">
    <property type="entry name" value="WH_DNA-bd_sf"/>
</dbReference>
<dbReference type="InterPro" id="IPR050397">
    <property type="entry name" value="Env_Response_Regulators"/>
</dbReference>
<dbReference type="EMBL" id="JALNMJ010000021">
    <property type="protein sequence ID" value="MCK7615110.1"/>
    <property type="molecule type" value="Genomic_DNA"/>
</dbReference>
<evidence type="ECO:0000313" key="5">
    <source>
        <dbReference type="EMBL" id="MCK7615110.1"/>
    </source>
</evidence>
<keyword evidence="3" id="KW-0804">Transcription</keyword>
<dbReference type="SMART" id="SM00419">
    <property type="entry name" value="HTH_CRP"/>
    <property type="match status" value="1"/>
</dbReference>
<dbReference type="InterPro" id="IPR036388">
    <property type="entry name" value="WH-like_DNA-bd_sf"/>
</dbReference>
<dbReference type="Proteomes" id="UP001431221">
    <property type="component" value="Unassembled WGS sequence"/>
</dbReference>
<evidence type="ECO:0000256" key="2">
    <source>
        <dbReference type="ARBA" id="ARBA00023125"/>
    </source>
</evidence>
<accession>A0ABT0H092</accession>
<keyword evidence="2" id="KW-0238">DNA-binding</keyword>
<name>A0ABT0H092_9HYPH</name>
<dbReference type="InterPro" id="IPR000595">
    <property type="entry name" value="cNMP-bd_dom"/>
</dbReference>
<dbReference type="InterPro" id="IPR018490">
    <property type="entry name" value="cNMP-bd_dom_sf"/>
</dbReference>
<dbReference type="PANTHER" id="PTHR24567">
    <property type="entry name" value="CRP FAMILY TRANSCRIPTIONAL REGULATORY PROTEIN"/>
    <property type="match status" value="1"/>
</dbReference>
<proteinExistence type="predicted"/>
<evidence type="ECO:0000313" key="6">
    <source>
        <dbReference type="Proteomes" id="UP001431221"/>
    </source>
</evidence>
<protein>
    <submittedName>
        <fullName evidence="5">Crp/Fnr family transcriptional regulator</fullName>
    </submittedName>
</protein>
<keyword evidence="6" id="KW-1185">Reference proteome</keyword>
<dbReference type="Pfam" id="PF00027">
    <property type="entry name" value="cNMP_binding"/>
    <property type="match status" value="1"/>
</dbReference>
<reference evidence="5" key="1">
    <citation type="submission" date="2022-04" db="EMBL/GenBank/DDBJ databases">
        <title>Roseibium sp. CAU 1639 isolated from mud.</title>
        <authorList>
            <person name="Kim W."/>
        </authorList>
    </citation>
    <scope>NUCLEOTIDE SEQUENCE</scope>
    <source>
        <strain evidence="5">CAU 1639</strain>
    </source>
</reference>
<dbReference type="CDD" id="cd00038">
    <property type="entry name" value="CAP_ED"/>
    <property type="match status" value="1"/>
</dbReference>
<dbReference type="SUPFAM" id="SSF51206">
    <property type="entry name" value="cAMP-binding domain-like"/>
    <property type="match status" value="1"/>
</dbReference>
<evidence type="ECO:0000256" key="1">
    <source>
        <dbReference type="ARBA" id="ARBA00023015"/>
    </source>
</evidence>
<dbReference type="PROSITE" id="PS51063">
    <property type="entry name" value="HTH_CRP_2"/>
    <property type="match status" value="1"/>
</dbReference>
<organism evidence="5 6">
    <name type="scientific">Roseibium sediminicola</name>
    <dbReference type="NCBI Taxonomy" id="2933272"/>
    <lineage>
        <taxon>Bacteria</taxon>
        <taxon>Pseudomonadati</taxon>
        <taxon>Pseudomonadota</taxon>
        <taxon>Alphaproteobacteria</taxon>
        <taxon>Hyphomicrobiales</taxon>
        <taxon>Stappiaceae</taxon>
        <taxon>Roseibium</taxon>
    </lineage>
</organism>
<dbReference type="Pfam" id="PF13545">
    <property type="entry name" value="HTH_Crp_2"/>
    <property type="match status" value="1"/>
</dbReference>
<gene>
    <name evidence="5" type="ORF">M0H32_23330</name>
</gene>
<evidence type="ECO:0000259" key="4">
    <source>
        <dbReference type="PROSITE" id="PS51063"/>
    </source>
</evidence>
<keyword evidence="1" id="KW-0805">Transcription regulation</keyword>
<comment type="caution">
    <text evidence="5">The sequence shown here is derived from an EMBL/GenBank/DDBJ whole genome shotgun (WGS) entry which is preliminary data.</text>
</comment>
<dbReference type="PANTHER" id="PTHR24567:SF68">
    <property type="entry name" value="DNA-BINDING TRANSCRIPTIONAL DUAL REGULATOR CRP"/>
    <property type="match status" value="1"/>
</dbReference>
<dbReference type="InterPro" id="IPR014710">
    <property type="entry name" value="RmlC-like_jellyroll"/>
</dbReference>
<evidence type="ECO:0000256" key="3">
    <source>
        <dbReference type="ARBA" id="ARBA00023163"/>
    </source>
</evidence>
<dbReference type="RefSeq" id="WP_248158086.1">
    <property type="nucleotide sequence ID" value="NZ_JALNMJ010000021.1"/>
</dbReference>
<sequence>MPDTMTFQTKCHACPLRKKQAFRPFEDKELNFVAKFKTGELKVEAGSTIVLEENKTPHLYTILEGWAFRHKSLPDGRRHVLNFALPGDLVGLQLAILNEMQHTVTALTDTTLCVFQRDKVWTVFKDYPALAYSMTWMASREEQMLDGHLLSLGQRSALERLAYLFLHLHDRAEAVGYASNHTFDAPFTQTHLAEALGITPVHTSRTVKKLQQQNLINWKKDRLQILNREKLEAIAAYERDDTTRRPLI</sequence>